<accession>A0A1L7XM72</accession>
<evidence type="ECO:0000313" key="3">
    <source>
        <dbReference type="Proteomes" id="UP000184330"/>
    </source>
</evidence>
<feature type="region of interest" description="Disordered" evidence="1">
    <location>
        <begin position="342"/>
        <end position="377"/>
    </location>
</feature>
<proteinExistence type="predicted"/>
<dbReference type="AlphaFoldDB" id="A0A1L7XM72"/>
<name>A0A1L7XM72_9HELO</name>
<dbReference type="Proteomes" id="UP000184330">
    <property type="component" value="Unassembled WGS sequence"/>
</dbReference>
<sequence length="497" mass="54511">MSCCKPKRAASIVRMDDEDCSVLAFGRARLRMRKQNSANEGDRSLCDHSTRIKFCGLPYGKAIDVSHFIPLLRVSGLTGSPECPPSETWLPNLNIHETNQTTLTQEITVGVGGLAIEQYFVFALKITGSMPPHDRIVDVAPSSTQHPAPPCTPQQQKGQADDDRLLHSASDSARTLGNSVRELESRNMESCHSDARVRTEVLSFLSGRLRLLDTAPSVSMRVMNDDVHTCCSTRAGDVGLKRSSSGRVVQILALDTAYSEYSLTTATCCSTTLLINAAQARRPIEPTAVPESRDTTTTTPNGRTCRVVCPMRQIFTNRFVLGHNPIPLYHDVIESSAGAQQMLPSSYPQQKQKQKQKQQRGAPSSSQTRFPRPPQSVLDTLDHRAQKESETHQHQFPGAPHNVTTTLPPFSLARMHAKCKRLPLLEPLSARLPSSSDSATTQGLTIKKDASPVQHMSAESLKSINSSLQASTPHHIRFFAPAIRKPSLAPVIRFCVA</sequence>
<organism evidence="2 3">
    <name type="scientific">Phialocephala subalpina</name>
    <dbReference type="NCBI Taxonomy" id="576137"/>
    <lineage>
        <taxon>Eukaryota</taxon>
        <taxon>Fungi</taxon>
        <taxon>Dikarya</taxon>
        <taxon>Ascomycota</taxon>
        <taxon>Pezizomycotina</taxon>
        <taxon>Leotiomycetes</taxon>
        <taxon>Helotiales</taxon>
        <taxon>Mollisiaceae</taxon>
        <taxon>Phialocephala</taxon>
        <taxon>Phialocephala fortinii species complex</taxon>
    </lineage>
</organism>
<keyword evidence="3" id="KW-1185">Reference proteome</keyword>
<feature type="region of interest" description="Disordered" evidence="1">
    <location>
        <begin position="139"/>
        <end position="164"/>
    </location>
</feature>
<protein>
    <submittedName>
        <fullName evidence="2">Uncharacterized protein</fullName>
    </submittedName>
</protein>
<reference evidence="2 3" key="1">
    <citation type="submission" date="2016-03" db="EMBL/GenBank/DDBJ databases">
        <authorList>
            <person name="Ploux O."/>
        </authorList>
    </citation>
    <scope>NUCLEOTIDE SEQUENCE [LARGE SCALE GENOMIC DNA]</scope>
    <source>
        <strain evidence="2 3">UAMH 11012</strain>
    </source>
</reference>
<gene>
    <name evidence="2" type="ORF">PAC_16033</name>
</gene>
<evidence type="ECO:0000256" key="1">
    <source>
        <dbReference type="SAM" id="MobiDB-lite"/>
    </source>
</evidence>
<evidence type="ECO:0000313" key="2">
    <source>
        <dbReference type="EMBL" id="CZR66132.1"/>
    </source>
</evidence>
<dbReference type="EMBL" id="FJOG01000035">
    <property type="protein sequence ID" value="CZR66132.1"/>
    <property type="molecule type" value="Genomic_DNA"/>
</dbReference>